<evidence type="ECO:0000256" key="7">
    <source>
        <dbReference type="PROSITE-ProRule" id="PRU01091"/>
    </source>
</evidence>
<evidence type="ECO:0000256" key="3">
    <source>
        <dbReference type="ARBA" id="ARBA00023015"/>
    </source>
</evidence>
<dbReference type="CDD" id="cd00383">
    <property type="entry name" value="trans_reg_C"/>
    <property type="match status" value="1"/>
</dbReference>
<dbReference type="InterPro" id="IPR001867">
    <property type="entry name" value="OmpR/PhoB-type_DNA-bd"/>
</dbReference>
<dbReference type="GO" id="GO:0000976">
    <property type="term" value="F:transcription cis-regulatory region binding"/>
    <property type="evidence" value="ECO:0007669"/>
    <property type="project" value="TreeGrafter"/>
</dbReference>
<feature type="DNA-binding region" description="OmpR/PhoB-type" evidence="7">
    <location>
        <begin position="136"/>
        <end position="235"/>
    </location>
</feature>
<dbReference type="Gene3D" id="6.10.250.690">
    <property type="match status" value="1"/>
</dbReference>
<dbReference type="GO" id="GO:0000156">
    <property type="term" value="F:phosphorelay response regulator activity"/>
    <property type="evidence" value="ECO:0007669"/>
    <property type="project" value="TreeGrafter"/>
</dbReference>
<dbReference type="SUPFAM" id="SSF52172">
    <property type="entry name" value="CheY-like"/>
    <property type="match status" value="1"/>
</dbReference>
<keyword evidence="1 6" id="KW-0597">Phosphoprotein</keyword>
<dbReference type="InterPro" id="IPR036388">
    <property type="entry name" value="WH-like_DNA-bd_sf"/>
</dbReference>
<evidence type="ECO:0000256" key="6">
    <source>
        <dbReference type="PROSITE-ProRule" id="PRU00169"/>
    </source>
</evidence>
<comment type="caution">
    <text evidence="10">The sequence shown here is derived from an EMBL/GenBank/DDBJ whole genome shotgun (WGS) entry which is preliminary data.</text>
</comment>
<proteinExistence type="predicted"/>
<dbReference type="Gene3D" id="3.40.50.2300">
    <property type="match status" value="1"/>
</dbReference>
<evidence type="ECO:0000313" key="11">
    <source>
        <dbReference type="Proteomes" id="UP000571554"/>
    </source>
</evidence>
<dbReference type="GO" id="GO:0006355">
    <property type="term" value="P:regulation of DNA-templated transcription"/>
    <property type="evidence" value="ECO:0007669"/>
    <property type="project" value="InterPro"/>
</dbReference>
<dbReference type="AlphaFoldDB" id="A0A7W9U0C3"/>
<evidence type="ECO:0000256" key="2">
    <source>
        <dbReference type="ARBA" id="ARBA00023012"/>
    </source>
</evidence>
<feature type="modified residue" description="4-aspartylphosphate" evidence="6">
    <location>
        <position position="56"/>
    </location>
</feature>
<dbReference type="SMART" id="SM00448">
    <property type="entry name" value="REC"/>
    <property type="match status" value="1"/>
</dbReference>
<dbReference type="Pfam" id="PF00072">
    <property type="entry name" value="Response_reg"/>
    <property type="match status" value="1"/>
</dbReference>
<keyword evidence="2" id="KW-0902">Two-component regulatory system</keyword>
<dbReference type="SMART" id="SM00862">
    <property type="entry name" value="Trans_reg_C"/>
    <property type="match status" value="1"/>
</dbReference>
<keyword evidence="3" id="KW-0805">Transcription regulation</keyword>
<dbReference type="SUPFAM" id="SSF46894">
    <property type="entry name" value="C-terminal effector domain of the bipartite response regulators"/>
    <property type="match status" value="1"/>
</dbReference>
<keyword evidence="4 7" id="KW-0238">DNA-binding</keyword>
<gene>
    <name evidence="10" type="ORF">F4827_004343</name>
</gene>
<dbReference type="PANTHER" id="PTHR48111">
    <property type="entry name" value="REGULATOR OF RPOS"/>
    <property type="match status" value="1"/>
</dbReference>
<evidence type="ECO:0000256" key="4">
    <source>
        <dbReference type="ARBA" id="ARBA00023125"/>
    </source>
</evidence>
<evidence type="ECO:0000259" key="8">
    <source>
        <dbReference type="PROSITE" id="PS50110"/>
    </source>
</evidence>
<keyword evidence="5" id="KW-0804">Transcription</keyword>
<dbReference type="PROSITE" id="PS50110">
    <property type="entry name" value="RESPONSE_REGULATORY"/>
    <property type="match status" value="1"/>
</dbReference>
<keyword evidence="11" id="KW-1185">Reference proteome</keyword>
<dbReference type="InterPro" id="IPR039420">
    <property type="entry name" value="WalR-like"/>
</dbReference>
<protein>
    <submittedName>
        <fullName evidence="10">DNA-binding response OmpR family regulator</fullName>
    </submittedName>
</protein>
<evidence type="ECO:0000259" key="9">
    <source>
        <dbReference type="PROSITE" id="PS51755"/>
    </source>
</evidence>
<dbReference type="InterPro" id="IPR016032">
    <property type="entry name" value="Sig_transdc_resp-reg_C-effctor"/>
</dbReference>
<accession>A0A7W9U0C3</accession>
<dbReference type="Gene3D" id="1.10.10.10">
    <property type="entry name" value="Winged helix-like DNA-binding domain superfamily/Winged helix DNA-binding domain"/>
    <property type="match status" value="1"/>
</dbReference>
<name>A0A7W9U0C3_9BURK</name>
<dbReference type="GO" id="GO:0032993">
    <property type="term" value="C:protein-DNA complex"/>
    <property type="evidence" value="ECO:0007669"/>
    <property type="project" value="TreeGrafter"/>
</dbReference>
<evidence type="ECO:0000313" key="10">
    <source>
        <dbReference type="EMBL" id="MBB6104484.1"/>
    </source>
</evidence>
<feature type="domain" description="Response regulatory" evidence="8">
    <location>
        <begin position="7"/>
        <end position="121"/>
    </location>
</feature>
<sequence>MQKSDLHVLHVDDDEVVCQVLGSFFASRGVRFTAVHSADHLESTIDNLRPSIVVLDLMLPRVDGLTALRRLREHDKTTPVIMLTALADETERIVGLEMGADDYIGKPFLPRELLARIHAVLRFGSGQSTRPMSAAPDRIRFGRFELTLSRQTLSKDGVSVKIGESELLILAHLASRPMQVISREALVRLLEARSGSSCTRSIYVAILRLRRIVEINPEQPRVIQTVRTRGYMFVPESESESTDAKAAE</sequence>
<dbReference type="InterPro" id="IPR001789">
    <property type="entry name" value="Sig_transdc_resp-reg_receiver"/>
</dbReference>
<dbReference type="Pfam" id="PF00486">
    <property type="entry name" value="Trans_reg_C"/>
    <property type="match status" value="1"/>
</dbReference>
<dbReference type="RefSeq" id="WP_183726755.1">
    <property type="nucleotide sequence ID" value="NZ_JACHBW010000012.1"/>
</dbReference>
<reference evidence="10 11" key="1">
    <citation type="submission" date="2020-08" db="EMBL/GenBank/DDBJ databases">
        <title>Above-ground endophytic microbial communities from plants in different locations in the United States.</title>
        <authorList>
            <person name="Frank C."/>
        </authorList>
    </citation>
    <scope>NUCLEOTIDE SEQUENCE [LARGE SCALE GENOMIC DNA]</scope>
    <source>
        <strain evidence="10 11">WP4_2_2</strain>
    </source>
</reference>
<evidence type="ECO:0000256" key="1">
    <source>
        <dbReference type="ARBA" id="ARBA00022553"/>
    </source>
</evidence>
<feature type="domain" description="OmpR/PhoB-type" evidence="9">
    <location>
        <begin position="136"/>
        <end position="235"/>
    </location>
</feature>
<dbReference type="PANTHER" id="PTHR48111:SF4">
    <property type="entry name" value="DNA-BINDING DUAL TRANSCRIPTIONAL REGULATOR OMPR"/>
    <property type="match status" value="1"/>
</dbReference>
<evidence type="ECO:0000256" key="5">
    <source>
        <dbReference type="ARBA" id="ARBA00023163"/>
    </source>
</evidence>
<dbReference type="EMBL" id="JACHBW010000012">
    <property type="protein sequence ID" value="MBB6104484.1"/>
    <property type="molecule type" value="Genomic_DNA"/>
</dbReference>
<dbReference type="GO" id="GO:0005829">
    <property type="term" value="C:cytosol"/>
    <property type="evidence" value="ECO:0007669"/>
    <property type="project" value="TreeGrafter"/>
</dbReference>
<dbReference type="PROSITE" id="PS51755">
    <property type="entry name" value="OMPR_PHOB"/>
    <property type="match status" value="1"/>
</dbReference>
<organism evidence="10 11">
    <name type="scientific">Paraburkholderia bannensis</name>
    <dbReference type="NCBI Taxonomy" id="765414"/>
    <lineage>
        <taxon>Bacteria</taxon>
        <taxon>Pseudomonadati</taxon>
        <taxon>Pseudomonadota</taxon>
        <taxon>Betaproteobacteria</taxon>
        <taxon>Burkholderiales</taxon>
        <taxon>Burkholderiaceae</taxon>
        <taxon>Paraburkholderia</taxon>
    </lineage>
</organism>
<dbReference type="InterPro" id="IPR011006">
    <property type="entry name" value="CheY-like_superfamily"/>
</dbReference>
<dbReference type="Proteomes" id="UP000571554">
    <property type="component" value="Unassembled WGS sequence"/>
</dbReference>